<evidence type="ECO:0000313" key="3">
    <source>
        <dbReference type="Proteomes" id="UP001054252"/>
    </source>
</evidence>
<evidence type="ECO:0000313" key="2">
    <source>
        <dbReference type="EMBL" id="GKU90341.1"/>
    </source>
</evidence>
<comment type="caution">
    <text evidence="2">The sequence shown here is derived from an EMBL/GenBank/DDBJ whole genome shotgun (WGS) entry which is preliminary data.</text>
</comment>
<reference evidence="2 3" key="1">
    <citation type="journal article" date="2021" name="Commun. Biol.">
        <title>The genome of Shorea leprosula (Dipterocarpaceae) highlights the ecological relevance of drought in aseasonal tropical rainforests.</title>
        <authorList>
            <person name="Ng K.K.S."/>
            <person name="Kobayashi M.J."/>
            <person name="Fawcett J.A."/>
            <person name="Hatakeyama M."/>
            <person name="Paape T."/>
            <person name="Ng C.H."/>
            <person name="Ang C.C."/>
            <person name="Tnah L.H."/>
            <person name="Lee C.T."/>
            <person name="Nishiyama T."/>
            <person name="Sese J."/>
            <person name="O'Brien M.J."/>
            <person name="Copetti D."/>
            <person name="Mohd Noor M.I."/>
            <person name="Ong R.C."/>
            <person name="Putra M."/>
            <person name="Sireger I.Z."/>
            <person name="Indrioko S."/>
            <person name="Kosugi Y."/>
            <person name="Izuno A."/>
            <person name="Isagi Y."/>
            <person name="Lee S.L."/>
            <person name="Shimizu K.K."/>
        </authorList>
    </citation>
    <scope>NUCLEOTIDE SEQUENCE [LARGE SCALE GENOMIC DNA]</scope>
    <source>
        <strain evidence="2">214</strain>
    </source>
</reference>
<dbReference type="AlphaFoldDB" id="A0AAV5HSR5"/>
<evidence type="ECO:0000256" key="1">
    <source>
        <dbReference type="SAM" id="MobiDB-lite"/>
    </source>
</evidence>
<dbReference type="Proteomes" id="UP001054252">
    <property type="component" value="Unassembled WGS sequence"/>
</dbReference>
<proteinExistence type="predicted"/>
<name>A0AAV5HSR5_9ROSI</name>
<protein>
    <submittedName>
        <fullName evidence="2">Uncharacterized protein</fullName>
    </submittedName>
</protein>
<keyword evidence="3" id="KW-1185">Reference proteome</keyword>
<organism evidence="2 3">
    <name type="scientific">Rubroshorea leprosula</name>
    <dbReference type="NCBI Taxonomy" id="152421"/>
    <lineage>
        <taxon>Eukaryota</taxon>
        <taxon>Viridiplantae</taxon>
        <taxon>Streptophyta</taxon>
        <taxon>Embryophyta</taxon>
        <taxon>Tracheophyta</taxon>
        <taxon>Spermatophyta</taxon>
        <taxon>Magnoliopsida</taxon>
        <taxon>eudicotyledons</taxon>
        <taxon>Gunneridae</taxon>
        <taxon>Pentapetalae</taxon>
        <taxon>rosids</taxon>
        <taxon>malvids</taxon>
        <taxon>Malvales</taxon>
        <taxon>Dipterocarpaceae</taxon>
        <taxon>Rubroshorea</taxon>
    </lineage>
</organism>
<accession>A0AAV5HSR5</accession>
<gene>
    <name evidence="2" type="ORF">SLEP1_g4345</name>
</gene>
<sequence length="75" mass="8553">MKAKRAMNLGHKPRSANLKAKPRQLKRMETKEQASQKVSSRNSGPFLCDIRNLQSSSNALAIDERKRRPHLSILK</sequence>
<feature type="region of interest" description="Disordered" evidence="1">
    <location>
        <begin position="1"/>
        <end position="47"/>
    </location>
</feature>
<dbReference type="EMBL" id="BPVZ01000004">
    <property type="protein sequence ID" value="GKU90341.1"/>
    <property type="molecule type" value="Genomic_DNA"/>
</dbReference>